<dbReference type="GO" id="GO:0030234">
    <property type="term" value="F:enzyme regulator activity"/>
    <property type="evidence" value="ECO:0007669"/>
    <property type="project" value="InterPro"/>
</dbReference>
<evidence type="ECO:0000256" key="15">
    <source>
        <dbReference type="PIRSR" id="PIRSR605511-2"/>
    </source>
</evidence>
<dbReference type="InterPro" id="IPR013658">
    <property type="entry name" value="SGL"/>
</dbReference>
<dbReference type="PANTHER" id="PTHR10907">
    <property type="entry name" value="REGUCALCIN"/>
    <property type="match status" value="1"/>
</dbReference>
<evidence type="ECO:0000256" key="14">
    <source>
        <dbReference type="PIRSR" id="PIRSR605511-1"/>
    </source>
</evidence>
<feature type="binding site" evidence="15">
    <location>
        <position position="168"/>
    </location>
    <ligand>
        <name>a divalent metal cation</name>
        <dbReference type="ChEBI" id="CHEBI:60240"/>
    </ligand>
</feature>
<evidence type="ECO:0000256" key="7">
    <source>
        <dbReference type="ARBA" id="ARBA00013227"/>
    </source>
</evidence>
<organism evidence="17 18">
    <name type="scientific">Draconibacterium aestuarii</name>
    <dbReference type="NCBI Taxonomy" id="2998507"/>
    <lineage>
        <taxon>Bacteria</taxon>
        <taxon>Pseudomonadati</taxon>
        <taxon>Bacteroidota</taxon>
        <taxon>Bacteroidia</taxon>
        <taxon>Marinilabiliales</taxon>
        <taxon>Prolixibacteraceae</taxon>
        <taxon>Draconibacterium</taxon>
    </lineage>
</organism>
<feature type="binding site" evidence="15">
    <location>
        <position position="218"/>
    </location>
    <ligand>
        <name>a divalent metal cation</name>
        <dbReference type="ChEBI" id="CHEBI:60240"/>
    </ligand>
</feature>
<evidence type="ECO:0000256" key="4">
    <source>
        <dbReference type="ARBA" id="ARBA00001946"/>
    </source>
</evidence>
<dbReference type="Gene3D" id="2.120.10.30">
    <property type="entry name" value="TolB, C-terminal domain"/>
    <property type="match status" value="1"/>
</dbReference>
<comment type="subcellular location">
    <subcellularLocation>
        <location evidence="5">Cytoplasm</location>
    </subcellularLocation>
</comment>
<comment type="cofactor">
    <cofactor evidence="2">
        <name>Ca(2+)</name>
        <dbReference type="ChEBI" id="CHEBI:29108"/>
    </cofactor>
</comment>
<feature type="binding site" evidence="15">
    <location>
        <position position="122"/>
    </location>
    <ligand>
        <name>substrate</name>
    </ligand>
</feature>
<evidence type="ECO:0000256" key="5">
    <source>
        <dbReference type="ARBA" id="ARBA00004496"/>
    </source>
</evidence>
<comment type="similarity">
    <text evidence="6">Belongs to the SMP-30/CGR1 family.</text>
</comment>
<evidence type="ECO:0000256" key="9">
    <source>
        <dbReference type="ARBA" id="ARBA00022490"/>
    </source>
</evidence>
<evidence type="ECO:0000256" key="8">
    <source>
        <dbReference type="ARBA" id="ARBA00016808"/>
    </source>
</evidence>
<evidence type="ECO:0000256" key="11">
    <source>
        <dbReference type="ARBA" id="ARBA00022801"/>
    </source>
</evidence>
<feature type="domain" description="SMP-30/Gluconolactonase/LRE-like region" evidence="16">
    <location>
        <begin position="35"/>
        <end position="278"/>
    </location>
</feature>
<name>A0A9X3FE22_9BACT</name>
<dbReference type="InterPro" id="IPR005511">
    <property type="entry name" value="SMP-30"/>
</dbReference>
<proteinExistence type="inferred from homology"/>
<evidence type="ECO:0000256" key="1">
    <source>
        <dbReference type="ARBA" id="ARBA00001589"/>
    </source>
</evidence>
<comment type="catalytic activity">
    <reaction evidence="1">
        <text>D-glucono-1,5-lactone + H2O = D-gluconate + H(+)</text>
        <dbReference type="Rhea" id="RHEA:10440"/>
        <dbReference type="ChEBI" id="CHEBI:15377"/>
        <dbReference type="ChEBI" id="CHEBI:15378"/>
        <dbReference type="ChEBI" id="CHEBI:16217"/>
        <dbReference type="ChEBI" id="CHEBI:18391"/>
        <dbReference type="EC" id="3.1.1.17"/>
    </reaction>
</comment>
<dbReference type="Proteomes" id="UP001145087">
    <property type="component" value="Unassembled WGS sequence"/>
</dbReference>
<dbReference type="PRINTS" id="PR01791">
    <property type="entry name" value="REGUCALCIN"/>
</dbReference>
<evidence type="ECO:0000256" key="13">
    <source>
        <dbReference type="ARBA" id="ARBA00032464"/>
    </source>
</evidence>
<evidence type="ECO:0000256" key="2">
    <source>
        <dbReference type="ARBA" id="ARBA00001913"/>
    </source>
</evidence>
<dbReference type="Pfam" id="PF08450">
    <property type="entry name" value="SGL"/>
    <property type="match status" value="1"/>
</dbReference>
<keyword evidence="18" id="KW-1185">Reference proteome</keyword>
<dbReference type="GO" id="GO:0019853">
    <property type="term" value="P:L-ascorbic acid biosynthetic process"/>
    <property type="evidence" value="ECO:0007669"/>
    <property type="project" value="TreeGrafter"/>
</dbReference>
<dbReference type="GO" id="GO:0005737">
    <property type="term" value="C:cytoplasm"/>
    <property type="evidence" value="ECO:0007669"/>
    <property type="project" value="UniProtKB-SubCell"/>
</dbReference>
<dbReference type="PRINTS" id="PR01790">
    <property type="entry name" value="SMP30FAMILY"/>
</dbReference>
<reference evidence="17" key="1">
    <citation type="submission" date="2022-11" db="EMBL/GenBank/DDBJ databases">
        <title>Marilongibacter aestuarii gen. nov., sp. nov., isolated from tidal flat sediment.</title>
        <authorList>
            <person name="Jiayan W."/>
        </authorList>
    </citation>
    <scope>NUCLEOTIDE SEQUENCE</scope>
    <source>
        <strain evidence="17">Z1-6</strain>
    </source>
</reference>
<comment type="cofactor">
    <cofactor evidence="15">
        <name>Zn(2+)</name>
        <dbReference type="ChEBI" id="CHEBI:29105"/>
    </cofactor>
    <text evidence="15">Binds 1 divalent metal cation per subunit.</text>
</comment>
<dbReference type="InterPro" id="IPR008367">
    <property type="entry name" value="Regucalcin"/>
</dbReference>
<comment type="cofactor">
    <cofactor evidence="3">
        <name>Mn(2+)</name>
        <dbReference type="ChEBI" id="CHEBI:29035"/>
    </cofactor>
</comment>
<dbReference type="PROSITE" id="PS51257">
    <property type="entry name" value="PROKAR_LIPOPROTEIN"/>
    <property type="match status" value="1"/>
</dbReference>
<keyword evidence="10 15" id="KW-0479">Metal-binding</keyword>
<feature type="binding site" evidence="15">
    <location>
        <position position="37"/>
    </location>
    <ligand>
        <name>a divalent metal cation</name>
        <dbReference type="ChEBI" id="CHEBI:60240"/>
    </ligand>
</feature>
<evidence type="ECO:0000259" key="16">
    <source>
        <dbReference type="Pfam" id="PF08450"/>
    </source>
</evidence>
<dbReference type="EMBL" id="JAPOHD010000069">
    <property type="protein sequence ID" value="MCY1723446.1"/>
    <property type="molecule type" value="Genomic_DNA"/>
</dbReference>
<sequence length="314" mass="34356">MQKLIFLTIIPFLLMGCSPQKSNKVELVIDSKSELGEGAIWNYKTGELMWINIKGKILNFYNPLTANNKEMLTGQMIGTVVPSESGDVLVALQNGIYALNVKTGSKKLLIDPEADLPNNRFNDGKCDPAGRFWAGTMSTADEKNAGALYRFDPDTTIHTMIENVSISNGIVWSADKTKMYYIDTPTQKVMGYNYDNETGEISNPKTAVEVPSEMGFPDGMTIDEEGNIWVALWGGAAVACWNPESGELIRTIDVPAKNVTSCAFGDDDLGTLYITTAREATSDEDLVKYPNAGGVFKIRPGVKGVEAFFFADNN</sequence>
<evidence type="ECO:0000313" key="17">
    <source>
        <dbReference type="EMBL" id="MCY1723446.1"/>
    </source>
</evidence>
<protein>
    <recommendedName>
        <fullName evidence="8">Regucalcin</fullName>
        <ecNumber evidence="7">3.1.1.17</ecNumber>
    </recommendedName>
    <alternativeName>
        <fullName evidence="13">Gluconolactonase</fullName>
    </alternativeName>
</protein>
<keyword evidence="11" id="KW-0378">Hydrolase</keyword>
<dbReference type="InterPro" id="IPR011042">
    <property type="entry name" value="6-blade_b-propeller_TolB-like"/>
</dbReference>
<dbReference type="RefSeq" id="WP_343335772.1">
    <property type="nucleotide sequence ID" value="NZ_JAPOHD010000069.1"/>
</dbReference>
<evidence type="ECO:0000256" key="6">
    <source>
        <dbReference type="ARBA" id="ARBA00008853"/>
    </source>
</evidence>
<dbReference type="GO" id="GO:0005509">
    <property type="term" value="F:calcium ion binding"/>
    <property type="evidence" value="ECO:0007669"/>
    <property type="project" value="InterPro"/>
</dbReference>
<dbReference type="GO" id="GO:0004341">
    <property type="term" value="F:gluconolactonase activity"/>
    <property type="evidence" value="ECO:0007669"/>
    <property type="project" value="UniProtKB-EC"/>
</dbReference>
<feature type="binding site" evidence="15">
    <location>
        <position position="120"/>
    </location>
    <ligand>
        <name>substrate</name>
    </ligand>
</feature>
<evidence type="ECO:0000256" key="10">
    <source>
        <dbReference type="ARBA" id="ARBA00022723"/>
    </source>
</evidence>
<accession>A0A9X3FE22</accession>
<feature type="active site" description="Proton donor/acceptor" evidence="14">
    <location>
        <position position="218"/>
    </location>
</feature>
<evidence type="ECO:0000256" key="3">
    <source>
        <dbReference type="ARBA" id="ARBA00001936"/>
    </source>
</evidence>
<dbReference type="PANTHER" id="PTHR10907:SF47">
    <property type="entry name" value="REGUCALCIN"/>
    <property type="match status" value="1"/>
</dbReference>
<keyword evidence="9" id="KW-0963">Cytoplasm</keyword>
<dbReference type="AlphaFoldDB" id="A0A9X3FE22"/>
<keyword evidence="12" id="KW-0106">Calcium</keyword>
<evidence type="ECO:0000256" key="12">
    <source>
        <dbReference type="ARBA" id="ARBA00022837"/>
    </source>
</evidence>
<evidence type="ECO:0000313" key="18">
    <source>
        <dbReference type="Proteomes" id="UP001145087"/>
    </source>
</evidence>
<keyword evidence="15" id="KW-0862">Zinc</keyword>
<dbReference type="SUPFAM" id="SSF63829">
    <property type="entry name" value="Calcium-dependent phosphotriesterase"/>
    <property type="match status" value="1"/>
</dbReference>
<comment type="caution">
    <text evidence="17">The sequence shown here is derived from an EMBL/GenBank/DDBJ whole genome shotgun (WGS) entry which is preliminary data.</text>
</comment>
<dbReference type="EC" id="3.1.1.17" evidence="7"/>
<gene>
    <name evidence="17" type="ORF">OU798_24050</name>
</gene>
<comment type="cofactor">
    <cofactor evidence="4">
        <name>Mg(2+)</name>
        <dbReference type="ChEBI" id="CHEBI:18420"/>
    </cofactor>
</comment>